<keyword evidence="8" id="KW-0282">Flagellum</keyword>
<keyword evidence="3" id="KW-1003">Cell membrane</keyword>
<feature type="transmembrane region" description="Helical" evidence="7">
    <location>
        <begin position="68"/>
        <end position="88"/>
    </location>
</feature>
<gene>
    <name evidence="8" type="ORF">ATL41_2196</name>
</gene>
<keyword evidence="6 7" id="KW-0472">Membrane</keyword>
<dbReference type="InterPro" id="IPR002010">
    <property type="entry name" value="T3SS_IM_R"/>
</dbReference>
<keyword evidence="8" id="KW-0966">Cell projection</keyword>
<accession>A0A2A9EEU3</accession>
<evidence type="ECO:0000313" key="8">
    <source>
        <dbReference type="EMBL" id="PFG37434.1"/>
    </source>
</evidence>
<keyword evidence="9" id="KW-1185">Reference proteome</keyword>
<evidence type="ECO:0000256" key="4">
    <source>
        <dbReference type="ARBA" id="ARBA00022692"/>
    </source>
</evidence>
<evidence type="ECO:0000256" key="6">
    <source>
        <dbReference type="ARBA" id="ARBA00023136"/>
    </source>
</evidence>
<keyword evidence="4 7" id="KW-0812">Transmembrane</keyword>
<evidence type="ECO:0000256" key="7">
    <source>
        <dbReference type="SAM" id="Phobius"/>
    </source>
</evidence>
<feature type="transmembrane region" description="Helical" evidence="7">
    <location>
        <begin position="182"/>
        <end position="204"/>
    </location>
</feature>
<feature type="transmembrane region" description="Helical" evidence="7">
    <location>
        <begin position="129"/>
        <end position="150"/>
    </location>
</feature>
<reference evidence="8 9" key="1">
    <citation type="submission" date="2017-10" db="EMBL/GenBank/DDBJ databases">
        <title>Sequencing the genomes of 1000 actinobacteria strains.</title>
        <authorList>
            <person name="Klenk H.-P."/>
        </authorList>
    </citation>
    <scope>NUCLEOTIDE SEQUENCE [LARGE SCALE GENOMIC DNA]</scope>
    <source>
        <strain evidence="8 9">DSM 21574</strain>
    </source>
</reference>
<dbReference type="GO" id="GO:0006605">
    <property type="term" value="P:protein targeting"/>
    <property type="evidence" value="ECO:0007669"/>
    <property type="project" value="InterPro"/>
</dbReference>
<dbReference type="PRINTS" id="PR00953">
    <property type="entry name" value="TYPE3IMRPROT"/>
</dbReference>
<comment type="subcellular location">
    <subcellularLocation>
        <location evidence="1">Cell membrane</location>
        <topology evidence="1">Multi-pass membrane protein</topology>
    </subcellularLocation>
</comment>
<dbReference type="Proteomes" id="UP000221394">
    <property type="component" value="Unassembled WGS sequence"/>
</dbReference>
<dbReference type="Pfam" id="PF01311">
    <property type="entry name" value="Bac_export_1"/>
    <property type="match status" value="1"/>
</dbReference>
<name>A0A2A9EEU3_9MICO</name>
<evidence type="ECO:0000256" key="3">
    <source>
        <dbReference type="ARBA" id="ARBA00022475"/>
    </source>
</evidence>
<evidence type="ECO:0000256" key="1">
    <source>
        <dbReference type="ARBA" id="ARBA00004651"/>
    </source>
</evidence>
<dbReference type="EMBL" id="PDJH01000001">
    <property type="protein sequence ID" value="PFG37434.1"/>
    <property type="molecule type" value="Genomic_DNA"/>
</dbReference>
<organism evidence="8 9">
    <name type="scientific">Flavimobilis soli</name>
    <dbReference type="NCBI Taxonomy" id="442709"/>
    <lineage>
        <taxon>Bacteria</taxon>
        <taxon>Bacillati</taxon>
        <taxon>Actinomycetota</taxon>
        <taxon>Actinomycetes</taxon>
        <taxon>Micrococcales</taxon>
        <taxon>Jonesiaceae</taxon>
        <taxon>Flavimobilis</taxon>
    </lineage>
</organism>
<keyword evidence="5 7" id="KW-1133">Transmembrane helix</keyword>
<proteinExistence type="inferred from homology"/>
<evidence type="ECO:0000313" key="9">
    <source>
        <dbReference type="Proteomes" id="UP000221394"/>
    </source>
</evidence>
<evidence type="ECO:0000256" key="5">
    <source>
        <dbReference type="ARBA" id="ARBA00022989"/>
    </source>
</evidence>
<feature type="transmembrane region" description="Helical" evidence="7">
    <location>
        <begin position="216"/>
        <end position="236"/>
    </location>
</feature>
<sequence length="254" mass="25909">MTVTLALTTIEAIALASVRIAAFLVIAPPFNHRGLSGQVKAMLAFGLALAAAPRVGTTDGMTTGDFVVALATNAVIGAGMGFIVLLIFSGISAAGSFIDFFGGFQIAQAYDPGSQVNGAQFTRLFQMTAIVLLFATGAYQVMLLGVAQSFDVVPVSAGLDLSFLGAKVTETITTMFTSALQIAGPLIVVLFLADAGLGLVTRVAPALNAFVLGFPLKILLSLTFGVFVLLGLPGAVSSLTGKVLMSIADMLGVG</sequence>
<keyword evidence="8" id="KW-0969">Cilium</keyword>
<dbReference type="GO" id="GO:0005886">
    <property type="term" value="C:plasma membrane"/>
    <property type="evidence" value="ECO:0007669"/>
    <property type="project" value="UniProtKB-SubCell"/>
</dbReference>
<comment type="caution">
    <text evidence="8">The sequence shown here is derived from an EMBL/GenBank/DDBJ whole genome shotgun (WGS) entry which is preliminary data.</text>
</comment>
<feature type="transmembrane region" description="Helical" evidence="7">
    <location>
        <begin position="39"/>
        <end position="56"/>
    </location>
</feature>
<comment type="similarity">
    <text evidence="2">Belongs to the FliR/MopE/SpaR family.</text>
</comment>
<dbReference type="PANTHER" id="PTHR30065:SF1">
    <property type="entry name" value="SURFACE PRESENTATION OF ANTIGENS PROTEIN SPAR"/>
    <property type="match status" value="1"/>
</dbReference>
<evidence type="ECO:0000256" key="2">
    <source>
        <dbReference type="ARBA" id="ARBA00009772"/>
    </source>
</evidence>
<dbReference type="AlphaFoldDB" id="A0A2A9EEU3"/>
<dbReference type="RefSeq" id="WP_098458485.1">
    <property type="nucleotide sequence ID" value="NZ_PDJH01000001.1"/>
</dbReference>
<protein>
    <submittedName>
        <fullName evidence="8">Flagellar biosynthetic protein FliR</fullName>
    </submittedName>
</protein>
<dbReference type="PANTHER" id="PTHR30065">
    <property type="entry name" value="FLAGELLAR BIOSYNTHETIC PROTEIN FLIR"/>
    <property type="match status" value="1"/>
</dbReference>
<feature type="transmembrane region" description="Helical" evidence="7">
    <location>
        <begin position="6"/>
        <end position="27"/>
    </location>
</feature>
<dbReference type="OrthoDB" id="9807748at2"/>